<dbReference type="Pfam" id="PF06728">
    <property type="entry name" value="PIG-U"/>
    <property type="match status" value="1"/>
</dbReference>
<gene>
    <name evidence="11" type="primary">LOC108737282</name>
</gene>
<dbReference type="PANTHER" id="PTHR13121">
    <property type="entry name" value="GPI TRANSAMIDASE COMPONENT PIG-U"/>
    <property type="match status" value="1"/>
</dbReference>
<evidence type="ECO:0000256" key="6">
    <source>
        <dbReference type="ARBA" id="ARBA00022824"/>
    </source>
</evidence>
<dbReference type="InterPro" id="IPR009600">
    <property type="entry name" value="PIG-U"/>
</dbReference>
<keyword evidence="6" id="KW-0256">Endoplasmic reticulum</keyword>
<dbReference type="GO" id="GO:0016255">
    <property type="term" value="P:attachment of GPI anchor to protein"/>
    <property type="evidence" value="ECO:0007669"/>
    <property type="project" value="InterPro"/>
</dbReference>
<keyword evidence="7 9" id="KW-1133">Transmembrane helix</keyword>
<feature type="transmembrane region" description="Helical" evidence="9">
    <location>
        <begin position="255"/>
        <end position="274"/>
    </location>
</feature>
<evidence type="ECO:0000256" key="8">
    <source>
        <dbReference type="ARBA" id="ARBA00023136"/>
    </source>
</evidence>
<keyword evidence="10" id="KW-1185">Reference proteome</keyword>
<dbReference type="Proteomes" id="UP000192223">
    <property type="component" value="Unplaced"/>
</dbReference>
<dbReference type="CTD" id="34185"/>
<evidence type="ECO:0000256" key="1">
    <source>
        <dbReference type="ARBA" id="ARBA00004477"/>
    </source>
</evidence>
<evidence type="ECO:0000313" key="10">
    <source>
        <dbReference type="Proteomes" id="UP000192223"/>
    </source>
</evidence>
<accession>A0A1W4WZN1</accession>
<dbReference type="GO" id="GO:0006506">
    <property type="term" value="P:GPI anchor biosynthetic process"/>
    <property type="evidence" value="ECO:0007669"/>
    <property type="project" value="UniProtKB-UniPathway"/>
</dbReference>
<evidence type="ECO:0000256" key="5">
    <source>
        <dbReference type="ARBA" id="ARBA00022692"/>
    </source>
</evidence>
<dbReference type="KEGG" id="apln:108737282"/>
<sequence>MPRNITLILTNYFVGIAIRLWLFFIDYNTIFMNRVEISTPLNSWRRVVEANYISKISNSPNPYESDVIYEPPLYHMFYMVLSNLFGEQIYLMFIIADILTSYCLCVAGKKYLETLFKKEISNIDDYLPDAVNFIIKEQEIESVDVYIVAAYMLNPYIIFNCVGYTTTVFQNLYLGLFFVGIVKKNVFLASISLAAAISQSFYPILLLAPLFVTFNDKRFNATLVTTLTLIISGLILIISSFLNPKWSYLNHSLKFILSAPDFTPNIGLFWYFFIEMFEHFRTLFIYSFQLNVIALYVIPLTLRFRQDPVLLTTSLLGIITIFKSYPSLGEVGFVLAVLPFWKHLQFYMQQGLLTSVSFFMVTLLAPTVWHLWLYSGSANANFYFGATLAFATAQIFMLTDLLFAYIKREYIIKYGCVKECDGQEAVLLLE</sequence>
<dbReference type="OrthoDB" id="549017at2759"/>
<protein>
    <submittedName>
        <fullName evidence="11">Phosphatidylinositol glycan anchor biosynthesis class U protein isoform X1</fullName>
    </submittedName>
</protein>
<comment type="subcellular location">
    <subcellularLocation>
        <location evidence="1">Endoplasmic reticulum membrane</location>
        <topology evidence="1">Multi-pass membrane protein</topology>
    </subcellularLocation>
</comment>
<feature type="transmembrane region" description="Helical" evidence="9">
    <location>
        <begin position="352"/>
        <end position="374"/>
    </location>
</feature>
<keyword evidence="4" id="KW-0337">GPI-anchor biosynthesis</keyword>
<keyword evidence="5 9" id="KW-0812">Transmembrane</keyword>
<feature type="transmembrane region" description="Helical" evidence="9">
    <location>
        <begin position="89"/>
        <end position="108"/>
    </location>
</feature>
<dbReference type="FunCoup" id="A0A1W4WZN1">
    <property type="interactions" value="1744"/>
</dbReference>
<dbReference type="UniPathway" id="UPA00196"/>
<feature type="transmembrane region" description="Helical" evidence="9">
    <location>
        <begin position="283"/>
        <end position="302"/>
    </location>
</feature>
<dbReference type="AlphaFoldDB" id="A0A1W4WZN1"/>
<dbReference type="GO" id="GO:0042765">
    <property type="term" value="C:GPI-anchor transamidase complex"/>
    <property type="evidence" value="ECO:0007669"/>
    <property type="project" value="InterPro"/>
</dbReference>
<comment type="similarity">
    <text evidence="3">Belongs to the PIGU family.</text>
</comment>
<feature type="transmembrane region" description="Helical" evidence="9">
    <location>
        <begin position="219"/>
        <end position="243"/>
    </location>
</feature>
<dbReference type="PANTHER" id="PTHR13121:SF0">
    <property type="entry name" value="PHOSPHATIDYLINOSITOL GLYCAN ANCHOR BIOSYNTHESIS CLASS U PROTEIN"/>
    <property type="match status" value="1"/>
</dbReference>
<dbReference type="GeneID" id="108737282"/>
<proteinExistence type="inferred from homology"/>
<reference evidence="11" key="1">
    <citation type="submission" date="2025-08" db="UniProtKB">
        <authorList>
            <consortium name="RefSeq"/>
        </authorList>
    </citation>
    <scope>IDENTIFICATION</scope>
    <source>
        <tissue evidence="11">Entire body</tissue>
    </source>
</reference>
<evidence type="ECO:0000256" key="3">
    <source>
        <dbReference type="ARBA" id="ARBA00010026"/>
    </source>
</evidence>
<organism evidence="10 11">
    <name type="scientific">Agrilus planipennis</name>
    <name type="common">Emerald ash borer</name>
    <name type="synonym">Agrilus marcopoli</name>
    <dbReference type="NCBI Taxonomy" id="224129"/>
    <lineage>
        <taxon>Eukaryota</taxon>
        <taxon>Metazoa</taxon>
        <taxon>Ecdysozoa</taxon>
        <taxon>Arthropoda</taxon>
        <taxon>Hexapoda</taxon>
        <taxon>Insecta</taxon>
        <taxon>Pterygota</taxon>
        <taxon>Neoptera</taxon>
        <taxon>Endopterygota</taxon>
        <taxon>Coleoptera</taxon>
        <taxon>Polyphaga</taxon>
        <taxon>Elateriformia</taxon>
        <taxon>Buprestoidea</taxon>
        <taxon>Buprestidae</taxon>
        <taxon>Agrilinae</taxon>
        <taxon>Agrilus</taxon>
    </lineage>
</organism>
<evidence type="ECO:0000256" key="9">
    <source>
        <dbReference type="SAM" id="Phobius"/>
    </source>
</evidence>
<evidence type="ECO:0000256" key="4">
    <source>
        <dbReference type="ARBA" id="ARBA00022502"/>
    </source>
</evidence>
<keyword evidence="8 9" id="KW-0472">Membrane</keyword>
<feature type="transmembrane region" description="Helical" evidence="9">
    <location>
        <begin position="314"/>
        <end position="340"/>
    </location>
</feature>
<name>A0A1W4WZN1_AGRPL</name>
<dbReference type="RefSeq" id="XP_018325525.1">
    <property type="nucleotide sequence ID" value="XM_018470023.2"/>
</dbReference>
<comment type="pathway">
    <text evidence="2">Glycolipid biosynthesis; glycosylphosphatidylinositol-anchor biosynthesis.</text>
</comment>
<evidence type="ECO:0000256" key="7">
    <source>
        <dbReference type="ARBA" id="ARBA00022989"/>
    </source>
</evidence>
<feature type="transmembrane region" description="Helical" evidence="9">
    <location>
        <begin position="157"/>
        <end position="181"/>
    </location>
</feature>
<evidence type="ECO:0000313" key="11">
    <source>
        <dbReference type="RefSeq" id="XP_018325525.1"/>
    </source>
</evidence>
<feature type="transmembrane region" description="Helical" evidence="9">
    <location>
        <begin position="380"/>
        <end position="403"/>
    </location>
</feature>
<evidence type="ECO:0000256" key="2">
    <source>
        <dbReference type="ARBA" id="ARBA00004687"/>
    </source>
</evidence>
<feature type="transmembrane region" description="Helical" evidence="9">
    <location>
        <begin position="7"/>
        <end position="25"/>
    </location>
</feature>
<dbReference type="InParanoid" id="A0A1W4WZN1"/>
<feature type="transmembrane region" description="Helical" evidence="9">
    <location>
        <begin position="187"/>
        <end position="212"/>
    </location>
</feature>
<dbReference type="STRING" id="224129.A0A1W4WZN1"/>